<comment type="caution">
    <text evidence="1">The sequence shown here is derived from an EMBL/GenBank/DDBJ whole genome shotgun (WGS) entry which is preliminary data.</text>
</comment>
<evidence type="ECO:0008006" key="3">
    <source>
        <dbReference type="Google" id="ProtNLM"/>
    </source>
</evidence>
<dbReference type="RefSeq" id="WP_146352267.1">
    <property type="nucleotide sequence ID" value="NZ_VOBR01000008.1"/>
</dbReference>
<accession>A0A563EV12</accession>
<evidence type="ECO:0000313" key="2">
    <source>
        <dbReference type="Proteomes" id="UP000316639"/>
    </source>
</evidence>
<proteinExistence type="predicted"/>
<protein>
    <recommendedName>
        <fullName evidence="3">ABM domain-containing protein</fullName>
    </recommendedName>
</protein>
<dbReference type="AlphaFoldDB" id="A0A563EV12"/>
<name>A0A563EV12_9PSEU</name>
<dbReference type="Proteomes" id="UP000316639">
    <property type="component" value="Unassembled WGS sequence"/>
</dbReference>
<sequence length="98" mass="11327">MTFIQLIEYRTSQPEQLDKMMDEWMAATEGQRTVTRAVVASDHDKPGTYMEIVEFPSYDEAMRNSEMPETGEFAARMAALCDGEPIFRNLDVQREEKL</sequence>
<organism evidence="1 2">
    <name type="scientific">Lentzea tibetensis</name>
    <dbReference type="NCBI Taxonomy" id="2591470"/>
    <lineage>
        <taxon>Bacteria</taxon>
        <taxon>Bacillati</taxon>
        <taxon>Actinomycetota</taxon>
        <taxon>Actinomycetes</taxon>
        <taxon>Pseudonocardiales</taxon>
        <taxon>Pseudonocardiaceae</taxon>
        <taxon>Lentzea</taxon>
    </lineage>
</organism>
<reference evidence="1 2" key="1">
    <citation type="submission" date="2019-07" db="EMBL/GenBank/DDBJ databases">
        <title>Lentzea xizangensis sp. nov., isolated from Qinghai-Tibetan Plateau Soils.</title>
        <authorList>
            <person name="Huang J."/>
        </authorList>
    </citation>
    <scope>NUCLEOTIDE SEQUENCE [LARGE SCALE GENOMIC DNA]</scope>
    <source>
        <strain evidence="1 2">FXJ1.1311</strain>
    </source>
</reference>
<evidence type="ECO:0000313" key="1">
    <source>
        <dbReference type="EMBL" id="TWP51493.1"/>
    </source>
</evidence>
<keyword evidence="2" id="KW-1185">Reference proteome</keyword>
<dbReference type="EMBL" id="VOBR01000008">
    <property type="protein sequence ID" value="TWP51493.1"/>
    <property type="molecule type" value="Genomic_DNA"/>
</dbReference>
<gene>
    <name evidence="1" type="ORF">FKR81_14905</name>
</gene>
<dbReference type="OrthoDB" id="9182871at2"/>